<evidence type="ECO:0000256" key="1">
    <source>
        <dbReference type="SAM" id="MobiDB-lite"/>
    </source>
</evidence>
<feature type="region of interest" description="Disordered" evidence="1">
    <location>
        <begin position="562"/>
        <end position="591"/>
    </location>
</feature>
<accession>A0A132NUX4</accession>
<dbReference type="EMBL" id="JXTI01000053">
    <property type="protein sequence ID" value="KWX13860.1"/>
    <property type="molecule type" value="Genomic_DNA"/>
</dbReference>
<reference evidence="2 3" key="1">
    <citation type="journal article" date="2015" name="Mol. Biochem. Parasitol.">
        <title>Identification of polymorphic genes for use in assemblage B genotyping assays through comparative genomics of multiple assemblage B Giardia duodenalis isolates.</title>
        <authorList>
            <person name="Wielinga C."/>
            <person name="Thompson R.C."/>
            <person name="Monis P."/>
            <person name="Ryan U."/>
        </authorList>
    </citation>
    <scope>NUCLEOTIDE SEQUENCE [LARGE SCALE GENOMIC DNA]</scope>
    <source>
        <strain evidence="2 3">BAH15c1</strain>
    </source>
</reference>
<dbReference type="Proteomes" id="UP000070089">
    <property type="component" value="Unassembled WGS sequence"/>
</dbReference>
<dbReference type="OrthoDB" id="10256576at2759"/>
<feature type="compositionally biased region" description="Polar residues" evidence="1">
    <location>
        <begin position="562"/>
        <end position="580"/>
    </location>
</feature>
<evidence type="ECO:0000313" key="3">
    <source>
        <dbReference type="Proteomes" id="UP000070089"/>
    </source>
</evidence>
<evidence type="ECO:0000313" key="2">
    <source>
        <dbReference type="EMBL" id="KWX13860.1"/>
    </source>
</evidence>
<gene>
    <name evidence="2" type="ORF">QR46_2142</name>
</gene>
<dbReference type="AlphaFoldDB" id="A0A132NUX4"/>
<protein>
    <submittedName>
        <fullName evidence="2">Uncharacterized protein</fullName>
    </submittedName>
</protein>
<sequence>MSFGRRGFSHNRRVFGLGQLHKDGHSHGPMHITIQHHQARPTGEDQTASYIPRSRVRFQQQQQYALRSLKERSLILSTHFVDQSASAVYSFGDYVIVWSGGNRVLFQNIARQRSENDNQYNVALLPTFSDTSVTSVAFCDNYLFYSTATAIYALQITSSTGPVYTQAVCLVRKQPADPGPLHSLTVHKTENLYVVTIGAGYGLRYLAESGTYLSSTSSILVYEISILMLSSSTSNSNFNSDTPVELSSSVHAYKYVLDGPIFALTTALDRGLSSFFQDMSPQTSKFQSPYPDMWPYNIPSDQLEMYKKASFLKVCVSTAVGQTMQPEILVMTFLLNLRESSLEVADNKNILFLKIWHIPFINRSTRITSDTLHPAKDPLALSDDGSWLLCWSSATKTKHAVWVLAFDVSFSSLLSDDSRDERLPYHQFSLPFSVASVLSTTPPSILQLSGTNFSNTRIFYMLCRNGDSTVLYTLSIPRTREHSSTRFQRATEQLQPTLVRIDREYASQEVSPGSYIISLALYKYVYFSFHKESQRQCEGICILWSDGSLSLAKTYQTHPSQAALSSSQQIRNRQMYSNSRPGPPISVITQH</sequence>
<name>A0A132NUX4_GIAIN</name>
<comment type="caution">
    <text evidence="2">The sequence shown here is derived from an EMBL/GenBank/DDBJ whole genome shotgun (WGS) entry which is preliminary data.</text>
</comment>
<dbReference type="VEuPathDB" id="GiardiaDB:QR46_2142"/>
<organism evidence="2 3">
    <name type="scientific">Giardia duodenalis assemblage B</name>
    <dbReference type="NCBI Taxonomy" id="1394984"/>
    <lineage>
        <taxon>Eukaryota</taxon>
        <taxon>Metamonada</taxon>
        <taxon>Diplomonadida</taxon>
        <taxon>Hexamitidae</taxon>
        <taxon>Giardiinae</taxon>
        <taxon>Giardia</taxon>
    </lineage>
</organism>
<proteinExistence type="predicted"/>